<dbReference type="Proteomes" id="UP000296049">
    <property type="component" value="Unassembled WGS sequence"/>
</dbReference>
<proteinExistence type="predicted"/>
<evidence type="ECO:0000313" key="3">
    <source>
        <dbReference type="Proteomes" id="UP000296049"/>
    </source>
</evidence>
<sequence>MECDCLSGDLNMKGSNIKQTLGGLMPCQTISMTGAKQSHPTALCMERACRDPAIKRDIEVQSSLRFSRATGLFVLSLKSHAGQLPQERWQGGSVTASSGWDISEHESKPIFRHPVNSHLKRQSRSSHVQYRIFISLINNIFQTEYKATCRSLVPKLIGKGQCFPYISDMTHHKEMPDQGQVTTNSEQLSEKPYHFSSPICGGASSEKSIVIHFAERPQEANSCSPFRPGHTAHSQVVLDLKQFLPSLQEHGCAEEDEQEACEQLKETRRLLVMGTNSTIVLAWKLLAIQCHRVKNNPSSHTKAACRRPHRPHNADSLELGNNPIAKHHWETQVSRKERRTSSECDLLTSDNNSPRPMFYIGPSKEQFHLQLVGKLHVCHTDRVREADKWRSALARAAQGWCLAAHTAVGTALCEGYQGMPTESLFVL</sequence>
<reference evidence="3" key="1">
    <citation type="journal article" date="2013" name="Nat. Genet.">
        <title>The duck genome and transcriptome provide insight into an avian influenza virus reservoir species.</title>
        <authorList>
            <person name="Huang Y."/>
            <person name="Li Y."/>
            <person name="Burt D.W."/>
            <person name="Chen H."/>
            <person name="Zhang Y."/>
            <person name="Qian W."/>
            <person name="Kim H."/>
            <person name="Gan S."/>
            <person name="Zhao Y."/>
            <person name="Li J."/>
            <person name="Yi K."/>
            <person name="Feng H."/>
            <person name="Zhu P."/>
            <person name="Li B."/>
            <person name="Liu Q."/>
            <person name="Fairley S."/>
            <person name="Magor K.E."/>
            <person name="Du Z."/>
            <person name="Hu X."/>
            <person name="Goodman L."/>
            <person name="Tafer H."/>
            <person name="Vignal A."/>
            <person name="Lee T."/>
            <person name="Kim K.W."/>
            <person name="Sheng Z."/>
            <person name="An Y."/>
            <person name="Searle S."/>
            <person name="Herrero J."/>
            <person name="Groenen M.A."/>
            <person name="Crooijmans R.P."/>
            <person name="Faraut T."/>
            <person name="Cai Q."/>
            <person name="Webster R.G."/>
            <person name="Aldridge J.R."/>
            <person name="Warren W.C."/>
            <person name="Bartschat S."/>
            <person name="Kehr S."/>
            <person name="Marz M."/>
            <person name="Stadler P.F."/>
            <person name="Smith J."/>
            <person name="Kraus R.H."/>
            <person name="Zhao Y."/>
            <person name="Ren L."/>
            <person name="Fei J."/>
            <person name="Morisson M."/>
            <person name="Kaiser P."/>
            <person name="Griffin D.K."/>
            <person name="Rao M."/>
            <person name="Pitel F."/>
            <person name="Wang J."/>
            <person name="Li N."/>
        </authorList>
    </citation>
    <scope>NUCLEOTIDE SEQUENCE [LARGE SCALE GENOMIC DNA]</scope>
</reference>
<dbReference type="EMBL" id="KB742781">
    <property type="protein sequence ID" value="EOB04511.1"/>
    <property type="molecule type" value="Genomic_DNA"/>
</dbReference>
<evidence type="ECO:0000256" key="1">
    <source>
        <dbReference type="SAM" id="MobiDB-lite"/>
    </source>
</evidence>
<protein>
    <submittedName>
        <fullName evidence="2">Uncharacterized protein</fullName>
    </submittedName>
</protein>
<organism evidence="2 3">
    <name type="scientific">Anas platyrhynchos</name>
    <name type="common">Mallard</name>
    <name type="synonym">Anas boschas</name>
    <dbReference type="NCBI Taxonomy" id="8839"/>
    <lineage>
        <taxon>Eukaryota</taxon>
        <taxon>Metazoa</taxon>
        <taxon>Chordata</taxon>
        <taxon>Craniata</taxon>
        <taxon>Vertebrata</taxon>
        <taxon>Euteleostomi</taxon>
        <taxon>Archelosauria</taxon>
        <taxon>Archosauria</taxon>
        <taxon>Dinosauria</taxon>
        <taxon>Saurischia</taxon>
        <taxon>Theropoda</taxon>
        <taxon>Coelurosauria</taxon>
        <taxon>Aves</taxon>
        <taxon>Neognathae</taxon>
        <taxon>Galloanserae</taxon>
        <taxon>Anseriformes</taxon>
        <taxon>Anatidae</taxon>
        <taxon>Anatinae</taxon>
        <taxon>Anas</taxon>
    </lineage>
</organism>
<evidence type="ECO:0000313" key="2">
    <source>
        <dbReference type="EMBL" id="EOB04511.1"/>
    </source>
</evidence>
<feature type="region of interest" description="Disordered" evidence="1">
    <location>
        <begin position="298"/>
        <end position="320"/>
    </location>
</feature>
<name>R0K384_ANAPL</name>
<dbReference type="AlphaFoldDB" id="R0K384"/>
<accession>R0K384</accession>
<keyword evidence="3" id="KW-1185">Reference proteome</keyword>
<gene>
    <name evidence="2" type="ORF">Anapl_01425</name>
</gene>